<dbReference type="EMBL" id="ML991824">
    <property type="protein sequence ID" value="KAF2231640.1"/>
    <property type="molecule type" value="Genomic_DNA"/>
</dbReference>
<evidence type="ECO:0000256" key="5">
    <source>
        <dbReference type="ARBA" id="ARBA00030497"/>
    </source>
</evidence>
<dbReference type="EC" id="4.2.1.96" evidence="3"/>
<evidence type="ECO:0000256" key="3">
    <source>
        <dbReference type="ARBA" id="ARBA00013252"/>
    </source>
</evidence>
<evidence type="ECO:0000256" key="6">
    <source>
        <dbReference type="SAM" id="MobiDB-lite"/>
    </source>
</evidence>
<evidence type="ECO:0000313" key="7">
    <source>
        <dbReference type="EMBL" id="KAF2231640.1"/>
    </source>
</evidence>
<dbReference type="PANTHER" id="PTHR12599">
    <property type="entry name" value="PTERIN-4-ALPHA-CARBINOLAMINE DEHYDRATASE"/>
    <property type="match status" value="1"/>
</dbReference>
<comment type="catalytic activity">
    <reaction evidence="1">
        <text>(4aS,6R)-4a-hydroxy-L-erythro-5,6,7,8-tetrahydrobiopterin = (6R)-L-erythro-6,7-dihydrobiopterin + H2O</text>
        <dbReference type="Rhea" id="RHEA:11920"/>
        <dbReference type="ChEBI" id="CHEBI:15377"/>
        <dbReference type="ChEBI" id="CHEBI:15642"/>
        <dbReference type="ChEBI" id="CHEBI:43120"/>
        <dbReference type="EC" id="4.2.1.96"/>
    </reaction>
</comment>
<protein>
    <recommendedName>
        <fullName evidence="3">4a-hydroxytetrahydrobiopterin dehydratase</fullName>
        <ecNumber evidence="3">4.2.1.96</ecNumber>
    </recommendedName>
    <alternativeName>
        <fullName evidence="5">4-alpha-hydroxy-tetrahydropterin dehydratase</fullName>
    </alternativeName>
</protein>
<keyword evidence="8" id="KW-1185">Reference proteome</keyword>
<dbReference type="GO" id="GO:0006729">
    <property type="term" value="P:tetrahydrobiopterin biosynthetic process"/>
    <property type="evidence" value="ECO:0007669"/>
    <property type="project" value="InterPro"/>
</dbReference>
<accession>A0A6A6H1Q4</accession>
<dbReference type="Gene3D" id="3.30.1360.20">
    <property type="entry name" value="Transcriptional coactivator/pterin dehydratase"/>
    <property type="match status" value="1"/>
</dbReference>
<evidence type="ECO:0000256" key="1">
    <source>
        <dbReference type="ARBA" id="ARBA00001554"/>
    </source>
</evidence>
<dbReference type="GO" id="GO:0008124">
    <property type="term" value="F:4-alpha-hydroxytetrahydrobiopterin dehydratase activity"/>
    <property type="evidence" value="ECO:0007669"/>
    <property type="project" value="UniProtKB-EC"/>
</dbReference>
<name>A0A6A6H1Q4_VIRVR</name>
<dbReference type="CDD" id="cd00488">
    <property type="entry name" value="PCD_DCoH"/>
    <property type="match status" value="1"/>
</dbReference>
<feature type="region of interest" description="Disordered" evidence="6">
    <location>
        <begin position="148"/>
        <end position="176"/>
    </location>
</feature>
<organism evidence="7 8">
    <name type="scientific">Viridothelium virens</name>
    <name type="common">Speckled blister lichen</name>
    <name type="synonym">Trypethelium virens</name>
    <dbReference type="NCBI Taxonomy" id="1048519"/>
    <lineage>
        <taxon>Eukaryota</taxon>
        <taxon>Fungi</taxon>
        <taxon>Dikarya</taxon>
        <taxon>Ascomycota</taxon>
        <taxon>Pezizomycotina</taxon>
        <taxon>Dothideomycetes</taxon>
        <taxon>Dothideomycetes incertae sedis</taxon>
        <taxon>Trypetheliales</taxon>
        <taxon>Trypetheliaceae</taxon>
        <taxon>Viridothelium</taxon>
    </lineage>
</organism>
<sequence>MPTVLSRGSQILRPLHRASFKQSRSPPFCWKQLLSMSTNPEPLFSEGEDHEQLSNDAAALLADGEWTLSHDRKGIERRFQFKTFNKTWEFMNLVAADCKKMKHHPEWSNIYNKAHIRWTTHSPIGLSAKDIHMARVCNAHAETLGALPIPQETEAGSSATPGLEAGDCCVPKGTNP</sequence>
<evidence type="ECO:0000313" key="8">
    <source>
        <dbReference type="Proteomes" id="UP000800092"/>
    </source>
</evidence>
<dbReference type="SUPFAM" id="SSF55248">
    <property type="entry name" value="PCD-like"/>
    <property type="match status" value="1"/>
</dbReference>
<gene>
    <name evidence="7" type="ORF">EV356DRAFT_286079</name>
</gene>
<comment type="similarity">
    <text evidence="2">Belongs to the pterin-4-alpha-carbinolamine dehydratase family.</text>
</comment>
<dbReference type="InterPro" id="IPR001533">
    <property type="entry name" value="Pterin_deHydtase"/>
</dbReference>
<dbReference type="Proteomes" id="UP000800092">
    <property type="component" value="Unassembled WGS sequence"/>
</dbReference>
<evidence type="ECO:0000256" key="4">
    <source>
        <dbReference type="ARBA" id="ARBA00023239"/>
    </source>
</evidence>
<dbReference type="OrthoDB" id="277398at2759"/>
<proteinExistence type="inferred from homology"/>
<keyword evidence="4" id="KW-0456">Lyase</keyword>
<dbReference type="AlphaFoldDB" id="A0A6A6H1Q4"/>
<reference evidence="7" key="1">
    <citation type="journal article" date="2020" name="Stud. Mycol.">
        <title>101 Dothideomycetes genomes: a test case for predicting lifestyles and emergence of pathogens.</title>
        <authorList>
            <person name="Haridas S."/>
            <person name="Albert R."/>
            <person name="Binder M."/>
            <person name="Bloem J."/>
            <person name="Labutti K."/>
            <person name="Salamov A."/>
            <person name="Andreopoulos B."/>
            <person name="Baker S."/>
            <person name="Barry K."/>
            <person name="Bills G."/>
            <person name="Bluhm B."/>
            <person name="Cannon C."/>
            <person name="Castanera R."/>
            <person name="Culley D."/>
            <person name="Daum C."/>
            <person name="Ezra D."/>
            <person name="Gonzalez J."/>
            <person name="Henrissat B."/>
            <person name="Kuo A."/>
            <person name="Liang C."/>
            <person name="Lipzen A."/>
            <person name="Lutzoni F."/>
            <person name="Magnuson J."/>
            <person name="Mondo S."/>
            <person name="Nolan M."/>
            <person name="Ohm R."/>
            <person name="Pangilinan J."/>
            <person name="Park H.-J."/>
            <person name="Ramirez L."/>
            <person name="Alfaro M."/>
            <person name="Sun H."/>
            <person name="Tritt A."/>
            <person name="Yoshinaga Y."/>
            <person name="Zwiers L.-H."/>
            <person name="Turgeon B."/>
            <person name="Goodwin S."/>
            <person name="Spatafora J."/>
            <person name="Crous P."/>
            <person name="Grigoriev I."/>
        </authorList>
    </citation>
    <scope>NUCLEOTIDE SEQUENCE</scope>
    <source>
        <strain evidence="7">Tuck. ex Michener</strain>
    </source>
</reference>
<dbReference type="InterPro" id="IPR036428">
    <property type="entry name" value="PCD_sf"/>
</dbReference>
<dbReference type="PANTHER" id="PTHR12599:SF0">
    <property type="entry name" value="PTERIN-4-ALPHA-CARBINOLAMINE DEHYDRATASE"/>
    <property type="match status" value="1"/>
</dbReference>
<dbReference type="Pfam" id="PF01329">
    <property type="entry name" value="Pterin_4a"/>
    <property type="match status" value="1"/>
</dbReference>
<evidence type="ECO:0000256" key="2">
    <source>
        <dbReference type="ARBA" id="ARBA00006472"/>
    </source>
</evidence>